<accession>A0ABT3ZNL1</accession>
<keyword evidence="1" id="KW-0812">Transmembrane</keyword>
<evidence type="ECO:0000256" key="1">
    <source>
        <dbReference type="SAM" id="Phobius"/>
    </source>
</evidence>
<feature type="transmembrane region" description="Helical" evidence="1">
    <location>
        <begin position="24"/>
        <end position="53"/>
    </location>
</feature>
<keyword evidence="1" id="KW-0472">Membrane</keyword>
<dbReference type="Proteomes" id="UP001082899">
    <property type="component" value="Unassembled WGS sequence"/>
</dbReference>
<sequence length="151" mass="17776">MTAYRQEYAGIMAHFWTLSIEEQFYLIIAPVLLFATARHHIAIYAVGLLMAIAKQYGFAIAGQDAIFIPTFSINNFGVMLWAAWPSWPVIRSEHRRWRKTRDGTASQRQFFYHKIYRTAYLFFRVSYRFPPFVALHRATSFATQESIWQPQ</sequence>
<dbReference type="RefSeq" id="WP_267847551.1">
    <property type="nucleotide sequence ID" value="NZ_JAPMXC010000001.1"/>
</dbReference>
<name>A0ABT3ZNL1_9BURK</name>
<keyword evidence="3" id="KW-1185">Reference proteome</keyword>
<protein>
    <submittedName>
        <fullName evidence="2">Uncharacterized protein</fullName>
    </submittedName>
</protein>
<feature type="transmembrane region" description="Helical" evidence="1">
    <location>
        <begin position="65"/>
        <end position="84"/>
    </location>
</feature>
<evidence type="ECO:0000313" key="2">
    <source>
        <dbReference type="EMBL" id="MCY0387840.1"/>
    </source>
</evidence>
<proteinExistence type="predicted"/>
<gene>
    <name evidence="2" type="ORF">OVY01_11460</name>
</gene>
<comment type="caution">
    <text evidence="2">The sequence shown here is derived from an EMBL/GenBank/DDBJ whole genome shotgun (WGS) entry which is preliminary data.</text>
</comment>
<dbReference type="EMBL" id="JAPMXC010000001">
    <property type="protein sequence ID" value="MCY0387840.1"/>
    <property type="molecule type" value="Genomic_DNA"/>
</dbReference>
<reference evidence="2" key="1">
    <citation type="submission" date="2022-11" db="EMBL/GenBank/DDBJ databases">
        <title>Robbsia betulipollinis sp. nov., isolated from pollen of birch (Betula pendula).</title>
        <authorList>
            <person name="Shi H."/>
            <person name="Ambika Manirajan B."/>
            <person name="Ratering S."/>
            <person name="Geissler-Plaum R."/>
            <person name="Schnell S."/>
        </authorList>
    </citation>
    <scope>NUCLEOTIDE SEQUENCE</scope>
    <source>
        <strain evidence="2">Bb-Pol-6</strain>
    </source>
</reference>
<keyword evidence="1" id="KW-1133">Transmembrane helix</keyword>
<evidence type="ECO:0000313" key="3">
    <source>
        <dbReference type="Proteomes" id="UP001082899"/>
    </source>
</evidence>
<organism evidence="2 3">
    <name type="scientific">Robbsia betulipollinis</name>
    <dbReference type="NCBI Taxonomy" id="2981849"/>
    <lineage>
        <taxon>Bacteria</taxon>
        <taxon>Pseudomonadati</taxon>
        <taxon>Pseudomonadota</taxon>
        <taxon>Betaproteobacteria</taxon>
        <taxon>Burkholderiales</taxon>
        <taxon>Burkholderiaceae</taxon>
        <taxon>Robbsia</taxon>
    </lineage>
</organism>